<comment type="caution">
    <text evidence="1">The sequence shown here is derived from an EMBL/GenBank/DDBJ whole genome shotgun (WGS) entry which is preliminary data.</text>
</comment>
<organism evidence="1 2">
    <name type="scientific">Chitinimonas prasina</name>
    <dbReference type="NCBI Taxonomy" id="1434937"/>
    <lineage>
        <taxon>Bacteria</taxon>
        <taxon>Pseudomonadati</taxon>
        <taxon>Pseudomonadota</taxon>
        <taxon>Betaproteobacteria</taxon>
        <taxon>Neisseriales</taxon>
        <taxon>Chitinibacteraceae</taxon>
        <taxon>Chitinimonas</taxon>
    </lineage>
</organism>
<dbReference type="EMBL" id="BSOG01000008">
    <property type="protein sequence ID" value="GLR15285.1"/>
    <property type="molecule type" value="Genomic_DNA"/>
</dbReference>
<name>A0ABQ5YJU7_9NEIS</name>
<proteinExistence type="predicted"/>
<evidence type="ECO:0000313" key="2">
    <source>
        <dbReference type="Proteomes" id="UP001156706"/>
    </source>
</evidence>
<keyword evidence="2" id="KW-1185">Reference proteome</keyword>
<evidence type="ECO:0008006" key="3">
    <source>
        <dbReference type="Google" id="ProtNLM"/>
    </source>
</evidence>
<accession>A0ABQ5YJU7</accession>
<sequence length="220" mass="24150">MAGQRTPGPQGTSSSMVPLERGIAQRIQPAMAGALGVRAGSQGNVQLAWASQKGFYVHQRATFLVIGRHLPQDERAILAHAHVAADAKVYQGLDSTHRHAMRRPRQTTDEAQAEANRFVRAQYQRAWNAPDRKTALFEFGLALHTIQDSTSPSHSGFQLWTGEETFGEEVGHVHKEMINPGDDSQLYLATKTAWEWFVAKRLPAGNLFIFGCDGCSTGLG</sequence>
<evidence type="ECO:0000313" key="1">
    <source>
        <dbReference type="EMBL" id="GLR15285.1"/>
    </source>
</evidence>
<dbReference type="Proteomes" id="UP001156706">
    <property type="component" value="Unassembled WGS sequence"/>
</dbReference>
<dbReference type="Gene3D" id="1.10.575.10">
    <property type="entry name" value="P1 Nuclease"/>
    <property type="match status" value="1"/>
</dbReference>
<dbReference type="RefSeq" id="WP_284198352.1">
    <property type="nucleotide sequence ID" value="NZ_BSOG01000008.1"/>
</dbReference>
<dbReference type="InterPro" id="IPR008947">
    <property type="entry name" value="PLipase_C/P1_nuclease_dom_sf"/>
</dbReference>
<gene>
    <name evidence="1" type="ORF">GCM10007907_40750</name>
</gene>
<reference evidence="2" key="1">
    <citation type="journal article" date="2019" name="Int. J. Syst. Evol. Microbiol.">
        <title>The Global Catalogue of Microorganisms (GCM) 10K type strain sequencing project: providing services to taxonomists for standard genome sequencing and annotation.</title>
        <authorList>
            <consortium name="The Broad Institute Genomics Platform"/>
            <consortium name="The Broad Institute Genome Sequencing Center for Infectious Disease"/>
            <person name="Wu L."/>
            <person name="Ma J."/>
        </authorList>
    </citation>
    <scope>NUCLEOTIDE SEQUENCE [LARGE SCALE GENOMIC DNA]</scope>
    <source>
        <strain evidence="2">NBRC 110044</strain>
    </source>
</reference>
<protein>
    <recommendedName>
        <fullName evidence="3">Phospholipase C/D domain-containing protein</fullName>
    </recommendedName>
</protein>
<dbReference type="SUPFAM" id="SSF48537">
    <property type="entry name" value="Phospholipase C/P1 nuclease"/>
    <property type="match status" value="1"/>
</dbReference>